<sequence length="114" mass="12170">MLSAHIIQLASSSAPPASWTNLLLLTPPGAHLSSSFLLTTSAMTSILIECTTRLIILLPSYHPPYLATYSFTIVTILTLPSSSSLSPSQSSRTAWSTITRADPSFIGHSTLLLL</sequence>
<reference evidence="1 2" key="1">
    <citation type="journal article" date="2013" name="PLoS Genet.">
        <title>The genome and development-dependent transcriptomes of Pyronema confluens: a window into fungal evolution.</title>
        <authorList>
            <person name="Traeger S."/>
            <person name="Altegoer F."/>
            <person name="Freitag M."/>
            <person name="Gabaldon T."/>
            <person name="Kempken F."/>
            <person name="Kumar A."/>
            <person name="Marcet-Houben M."/>
            <person name="Poggeler S."/>
            <person name="Stajich J.E."/>
            <person name="Nowrousian M."/>
        </authorList>
    </citation>
    <scope>NUCLEOTIDE SEQUENCE [LARGE SCALE GENOMIC DNA]</scope>
    <source>
        <strain evidence="2">CBS 100304</strain>
        <tissue evidence="1">Vegetative mycelium</tissue>
    </source>
</reference>
<protein>
    <submittedName>
        <fullName evidence="1">Uncharacterized protein</fullName>
    </submittedName>
</protein>
<organism evidence="1 2">
    <name type="scientific">Pyronema omphalodes (strain CBS 100304)</name>
    <name type="common">Pyronema confluens</name>
    <dbReference type="NCBI Taxonomy" id="1076935"/>
    <lineage>
        <taxon>Eukaryota</taxon>
        <taxon>Fungi</taxon>
        <taxon>Dikarya</taxon>
        <taxon>Ascomycota</taxon>
        <taxon>Pezizomycotina</taxon>
        <taxon>Pezizomycetes</taxon>
        <taxon>Pezizales</taxon>
        <taxon>Pyronemataceae</taxon>
        <taxon>Pyronema</taxon>
    </lineage>
</organism>
<dbReference type="EMBL" id="HF935724">
    <property type="protein sequence ID" value="CCX32055.1"/>
    <property type="molecule type" value="Genomic_DNA"/>
</dbReference>
<dbReference type="Proteomes" id="UP000018144">
    <property type="component" value="Unassembled WGS sequence"/>
</dbReference>
<evidence type="ECO:0000313" key="2">
    <source>
        <dbReference type="Proteomes" id="UP000018144"/>
    </source>
</evidence>
<proteinExistence type="predicted"/>
<keyword evidence="2" id="KW-1185">Reference proteome</keyword>
<gene>
    <name evidence="1" type="ORF">PCON_12325</name>
</gene>
<name>U4LRU3_PYROM</name>
<dbReference type="AlphaFoldDB" id="U4LRU3"/>
<evidence type="ECO:0000313" key="1">
    <source>
        <dbReference type="EMBL" id="CCX32055.1"/>
    </source>
</evidence>
<accession>U4LRU3</accession>